<sequence length="210" mass="22909">EPVSGYRRRAGRGNGGPESQGAGGRGRPDRARQARRNLHQRRLRPDPGARQGRPARARRGAVRRLRPKGPGAGSGLPRGSPRGPADRGRSTRQEGYPGSARERGGRGPRRGRRRPLRGPPHRPARKRRTRRNGGRGPGRPLRRLRRGARPEARLPGFRARPHPQRRVGHGVASGIGGDHRCRGDRLPASLGLRGLRVQGATPGSRPEDTP</sequence>
<feature type="compositionally biased region" description="Basic residues" evidence="1">
    <location>
        <begin position="53"/>
        <end position="67"/>
    </location>
</feature>
<dbReference type="EMBL" id="CADCTL010000078">
    <property type="protein sequence ID" value="CAA9229330.1"/>
    <property type="molecule type" value="Genomic_DNA"/>
</dbReference>
<protein>
    <submittedName>
        <fullName evidence="2">Uncharacterized protein</fullName>
    </submittedName>
</protein>
<name>A0A6J4HNM7_9PROT</name>
<evidence type="ECO:0000313" key="2">
    <source>
        <dbReference type="EMBL" id="CAA9229330.1"/>
    </source>
</evidence>
<organism evidence="2">
    <name type="scientific">uncultured Acetobacteraceae bacterium</name>
    <dbReference type="NCBI Taxonomy" id="169975"/>
    <lineage>
        <taxon>Bacteria</taxon>
        <taxon>Pseudomonadati</taxon>
        <taxon>Pseudomonadota</taxon>
        <taxon>Alphaproteobacteria</taxon>
        <taxon>Acetobacterales</taxon>
        <taxon>Acetobacteraceae</taxon>
        <taxon>environmental samples</taxon>
    </lineage>
</organism>
<proteinExistence type="predicted"/>
<feature type="compositionally biased region" description="Basic residues" evidence="1">
    <location>
        <begin position="106"/>
        <end position="133"/>
    </location>
</feature>
<feature type="compositionally biased region" description="Gly residues" evidence="1">
    <location>
        <begin position="12"/>
        <end position="25"/>
    </location>
</feature>
<feature type="compositionally biased region" description="Basic residues" evidence="1">
    <location>
        <begin position="1"/>
        <end position="11"/>
    </location>
</feature>
<feature type="compositionally biased region" description="Basic residues" evidence="1">
    <location>
        <begin position="159"/>
        <end position="168"/>
    </location>
</feature>
<evidence type="ECO:0000256" key="1">
    <source>
        <dbReference type="SAM" id="MobiDB-lite"/>
    </source>
</evidence>
<feature type="non-terminal residue" evidence="2">
    <location>
        <position position="210"/>
    </location>
</feature>
<gene>
    <name evidence="2" type="ORF">AVDCRST_MAG04-1016</name>
</gene>
<reference evidence="2" key="1">
    <citation type="submission" date="2020-02" db="EMBL/GenBank/DDBJ databases">
        <authorList>
            <person name="Meier V. D."/>
        </authorList>
    </citation>
    <scope>NUCLEOTIDE SEQUENCE</scope>
    <source>
        <strain evidence="2">AVDCRST_MAG04</strain>
    </source>
</reference>
<feature type="region of interest" description="Disordered" evidence="1">
    <location>
        <begin position="1"/>
        <end position="210"/>
    </location>
</feature>
<dbReference type="AlphaFoldDB" id="A0A6J4HNM7"/>
<accession>A0A6J4HNM7</accession>
<feature type="non-terminal residue" evidence="2">
    <location>
        <position position="1"/>
    </location>
</feature>
<feature type="compositionally biased region" description="Basic residues" evidence="1">
    <location>
        <begin position="33"/>
        <end position="42"/>
    </location>
</feature>